<accession>C9JP76</accession>
<gene>
    <name evidence="2" type="primary">CLASP1</name>
</gene>
<organism evidence="2 3">
    <name type="scientific">Homo sapiens</name>
    <name type="common">Human</name>
    <dbReference type="NCBI Taxonomy" id="9606"/>
    <lineage>
        <taxon>Eukaryota</taxon>
        <taxon>Metazoa</taxon>
        <taxon>Chordata</taxon>
        <taxon>Craniata</taxon>
        <taxon>Vertebrata</taxon>
        <taxon>Euteleostomi</taxon>
        <taxon>Mammalia</taxon>
        <taxon>Eutheria</taxon>
        <taxon>Euarchontoglires</taxon>
        <taxon>Primates</taxon>
        <taxon>Haplorrhini</taxon>
        <taxon>Catarrhini</taxon>
        <taxon>Hominidae</taxon>
        <taxon>Homo</taxon>
    </lineage>
</organism>
<evidence type="ECO:0007829" key="4">
    <source>
        <dbReference type="PeptideAtlas" id="C9JP76"/>
    </source>
</evidence>
<dbReference type="HOGENOM" id="CLU_2176741_0_0_1"/>
<evidence type="ECO:0007829" key="8">
    <source>
        <dbReference type="PubMed" id="24275569"/>
    </source>
</evidence>
<dbReference type="HGNC" id="HGNC:17088">
    <property type="gene designation" value="CLASP1"/>
</dbReference>
<evidence type="ECO:0007829" key="5">
    <source>
        <dbReference type="ProteomicsDB" id="C9JP76"/>
    </source>
</evidence>
<dbReference type="OMA" id="KMRHNWL"/>
<dbReference type="ProteomicsDB" id="11076"/>
<feature type="region of interest" description="Disordered" evidence="1">
    <location>
        <begin position="1"/>
        <end position="67"/>
    </location>
</feature>
<protein>
    <submittedName>
        <fullName evidence="2">Cytoplasmic linker associated protein 1</fullName>
    </submittedName>
</protein>
<reference evidence="8" key="6">
    <citation type="journal article" date="2014" name="J. Proteomics">
        <title>An enzyme assisted RP-RPLC approach for in-depth analysis of human liver phosphoproteome.</title>
        <authorList>
            <person name="Bian Y."/>
            <person name="Song C."/>
            <person name="Cheng K."/>
            <person name="Dong M."/>
            <person name="Wang F."/>
            <person name="Huang J."/>
            <person name="Sun D."/>
            <person name="Wang L."/>
            <person name="Ye M."/>
            <person name="Zou H."/>
        </authorList>
    </citation>
    <scope>IDENTIFICATION BY MASS SPECTROMETRY [LARGE SCALE ANALYSIS]</scope>
</reference>
<feature type="compositionally biased region" description="Low complexity" evidence="1">
    <location>
        <begin position="20"/>
        <end position="37"/>
    </location>
</feature>
<dbReference type="Proteomes" id="UP000005640">
    <property type="component" value="Chromosome 2"/>
</dbReference>
<evidence type="ECO:0007829" key="7">
    <source>
        <dbReference type="PubMed" id="23186163"/>
    </source>
</evidence>
<evidence type="ECO:0000313" key="2">
    <source>
        <dbReference type="Ensembl" id="ENSP00000402101.1"/>
    </source>
</evidence>
<dbReference type="AlphaFoldDB" id="C9JP76"/>
<name>C9JP76_HUMAN</name>
<keyword evidence="3" id="KW-1185">Reference proteome</keyword>
<feature type="non-terminal residue" evidence="2">
    <location>
        <position position="110"/>
    </location>
</feature>
<dbReference type="EMBL" id="AC018737">
    <property type="status" value="NOT_ANNOTATED_CDS"/>
    <property type="molecule type" value="Genomic_DNA"/>
</dbReference>
<dbReference type="UCSC" id="uc061nlo.1">
    <property type="organism name" value="human"/>
</dbReference>
<dbReference type="MassIVE" id="C9JP76"/>
<dbReference type="EMBL" id="AC079449">
    <property type="status" value="NOT_ANNOTATED_CDS"/>
    <property type="molecule type" value="Genomic_DNA"/>
</dbReference>
<reference evidence="2 3" key="3">
    <citation type="journal article" date="2005" name="Nature">
        <title>Generation and annotation of the DNA sequences of human chromosomes 2 and 4.</title>
        <authorList>
            <person name="Hillier L.W."/>
            <person name="Graves T.A."/>
            <person name="Fulton R.S."/>
            <person name="Fulton L.A."/>
            <person name="Pepin K.H."/>
            <person name="Minx P."/>
            <person name="Wagner-McPherson C."/>
            <person name="Layman D."/>
            <person name="Wylie K."/>
            <person name="Sekhon M."/>
            <person name="Becker M.C."/>
            <person name="Fewell G.A."/>
            <person name="Delehaunty K.D."/>
            <person name="Miner T.L."/>
            <person name="Nash W.E."/>
            <person name="Kremitzki C."/>
            <person name="Oddy L."/>
            <person name="Du H."/>
            <person name="Sun H."/>
            <person name="Bradshaw-Cordum H."/>
            <person name="Ali J."/>
            <person name="Carter J."/>
            <person name="Cordes M."/>
            <person name="Harris A."/>
            <person name="Isak A."/>
            <person name="van Brunt A."/>
            <person name="Nguyen C."/>
            <person name="Du F."/>
            <person name="Courtney L."/>
            <person name="Kalicki J."/>
            <person name="Ozersky P."/>
            <person name="Abbott S."/>
            <person name="Armstrong J."/>
            <person name="Belter E.A."/>
            <person name="Caruso L."/>
            <person name="Cedroni M."/>
            <person name="Cotton M."/>
            <person name="Davidson T."/>
            <person name="Desai A."/>
            <person name="Elliott G."/>
            <person name="Erb T."/>
            <person name="Fronick C."/>
            <person name="Gaige T."/>
            <person name="Haakenson W."/>
            <person name="Haglund K."/>
            <person name="Holmes A."/>
            <person name="Harkins R."/>
            <person name="Kim K."/>
            <person name="Kruchowski S.S."/>
            <person name="Strong C.M."/>
            <person name="Grewal N."/>
            <person name="Goyea E."/>
            <person name="Hou S."/>
            <person name="Levy A."/>
            <person name="Martinka S."/>
            <person name="Mead K."/>
            <person name="McLellan M.D."/>
            <person name="Meyer R."/>
            <person name="Randall-Maher J."/>
            <person name="Tomlinson C."/>
            <person name="Dauphin-Kohlberg S."/>
            <person name="Kozlowicz-Reilly A."/>
            <person name="Shah N."/>
            <person name="Swearengen-Shahid S."/>
            <person name="Snider J."/>
            <person name="Strong J.T."/>
            <person name="Thompson J."/>
            <person name="Yoakum M."/>
            <person name="Leonard S."/>
            <person name="Pearman C."/>
            <person name="Trani L."/>
            <person name="Radionenko M."/>
            <person name="Waligorski J.E."/>
            <person name="Wang C."/>
            <person name="Rock S.M."/>
            <person name="Tin-Wollam A.M."/>
            <person name="Maupin R."/>
            <person name="Latreille P."/>
            <person name="Wendl M.C."/>
            <person name="Yang S.P."/>
            <person name="Pohl C."/>
            <person name="Wallis J.W."/>
            <person name="Spieth J."/>
            <person name="Bieri T.A."/>
            <person name="Berkowicz N."/>
            <person name="Nelson J.O."/>
            <person name="Osborne J."/>
            <person name="Ding L."/>
            <person name="Meyer R."/>
            <person name="Sabo A."/>
            <person name="Shotland Y."/>
            <person name="Sinha P."/>
            <person name="Wohldmann P.E."/>
            <person name="Cook L.L."/>
            <person name="Hickenbotham M.T."/>
            <person name="Eldred J."/>
            <person name="Williams D."/>
            <person name="Jones T.A."/>
            <person name="She X."/>
            <person name="Ciccarelli F.D."/>
            <person name="Izaurralde E."/>
            <person name="Taylor J."/>
            <person name="Schmutz J."/>
            <person name="Myers R.M."/>
            <person name="Cox D.R."/>
            <person name="Huang X."/>
            <person name="McPherson J.D."/>
            <person name="Mardis E.R."/>
            <person name="Clifton S.W."/>
            <person name="Warren W.C."/>
            <person name="Chinwalla A.T."/>
            <person name="Eddy S.R."/>
            <person name="Marra M.A."/>
            <person name="Ovcharenko I."/>
            <person name="Furey T.S."/>
            <person name="Miller W."/>
            <person name="Eichler E.E."/>
            <person name="Bork P."/>
            <person name="Suyama M."/>
            <person name="Torrents D."/>
            <person name="Waterston R.H."/>
            <person name="Wilson R.K."/>
        </authorList>
    </citation>
    <scope>NUCLEOTIDE SEQUENCE [LARGE SCALE GENOMIC DNA]</scope>
</reference>
<dbReference type="EMBL" id="AC013399">
    <property type="status" value="NOT_ANNOTATED_CDS"/>
    <property type="molecule type" value="Genomic_DNA"/>
</dbReference>
<reference evidence="2" key="7">
    <citation type="submission" date="2025-08" db="UniProtKB">
        <authorList>
            <consortium name="Ensembl"/>
        </authorList>
    </citation>
    <scope>IDENTIFICATION</scope>
</reference>
<reference evidence="2" key="8">
    <citation type="submission" date="2025-09" db="UniProtKB">
        <authorList>
            <consortium name="Ensembl"/>
        </authorList>
    </citation>
    <scope>IDENTIFICATION</scope>
</reference>
<reference evidence="2 3" key="1">
    <citation type="journal article" date="2001" name="Nature">
        <title>Initial sequencing and analysis of the human genome.</title>
        <authorList>
            <consortium name="International Human Genome Sequencing Consortium"/>
            <person name="Lander E.S."/>
            <person name="Linton L.M."/>
            <person name="Birren B."/>
            <person name="Nusbaum C."/>
            <person name="Zody M.C."/>
            <person name="Baldwin J."/>
            <person name="Devon K."/>
            <person name="Dewar K."/>
            <person name="Doyle M."/>
            <person name="FitzHugh W."/>
            <person name="Funke R."/>
            <person name="Gage D."/>
            <person name="Harris K."/>
            <person name="Heaford A."/>
            <person name="Howland J."/>
            <person name="Kann L."/>
            <person name="Lehoczky J."/>
            <person name="LeVine R."/>
            <person name="McEwan P."/>
            <person name="McKernan K."/>
            <person name="Meldrim J."/>
            <person name="Mesirov J.P."/>
            <person name="Miranda C."/>
            <person name="Morris W."/>
            <person name="Naylor J."/>
            <person name="Raymond C."/>
            <person name="Rosetti M."/>
            <person name="Santos R."/>
            <person name="Sheridan A."/>
            <person name="Sougnez C."/>
            <person name="Stange-Thomann N."/>
            <person name="Stojanovic N."/>
            <person name="Subramanian A."/>
            <person name="Wyman D."/>
            <person name="Rogers J."/>
            <person name="Sulston J."/>
            <person name="Ainscough R."/>
            <person name="Beck S."/>
            <person name="Bentley D."/>
            <person name="Burton J."/>
            <person name="Clee C."/>
            <person name="Carter N."/>
            <person name="Coulson A."/>
            <person name="Deadman R."/>
            <person name="Deloukas P."/>
            <person name="Dunham A."/>
            <person name="Dunham I."/>
            <person name="Durbin R."/>
            <person name="French L."/>
            <person name="Grafham D."/>
            <person name="Gregory S."/>
            <person name="Hubbard T."/>
            <person name="Humphray S."/>
            <person name="Hunt A."/>
            <person name="Jones M."/>
            <person name="Lloyd C."/>
            <person name="McMurray A."/>
            <person name="Matthews L."/>
            <person name="Mercer S."/>
            <person name="Milne S."/>
            <person name="Mullikin J.C."/>
            <person name="Mungall A."/>
            <person name="Plumb R."/>
            <person name="Ross M."/>
            <person name="Shownkeen R."/>
            <person name="Sims S."/>
            <person name="Waterston R.H."/>
            <person name="Wilson R.K."/>
            <person name="Hillier L.W."/>
            <person name="McPherson J.D."/>
            <person name="Marra M.A."/>
            <person name="Mardis E.R."/>
            <person name="Fulton L.A."/>
            <person name="Chinwalla A.T."/>
            <person name="Pepin K.H."/>
            <person name="Gish W.R."/>
            <person name="Chissoe S.L."/>
            <person name="Wendl M.C."/>
            <person name="Delehaunty K.D."/>
            <person name="Miner T.L."/>
            <person name="Delehaunty A."/>
            <person name="Kramer J.B."/>
            <person name="Cook L.L."/>
            <person name="Fulton R.S."/>
            <person name="Johnson D.L."/>
            <person name="Minx P.J."/>
            <person name="Clifton S.W."/>
            <person name="Hawkins T."/>
            <person name="Branscomb E."/>
            <person name="Predki P."/>
            <person name="Richardson P."/>
            <person name="Wenning S."/>
            <person name="Slezak T."/>
            <person name="Doggett N."/>
            <person name="Cheng J.F."/>
            <person name="Olsen A."/>
            <person name="Lucas S."/>
            <person name="Elkin C."/>
            <person name="Uberbacher E."/>
            <person name="Frazier M."/>
            <person name="Gibbs R.A."/>
            <person name="Muzny D.M."/>
            <person name="Scherer S.E."/>
            <person name="Bouck J.B."/>
            <person name="Sodergren E.J."/>
            <person name="Worley K.C."/>
            <person name="Rives C.M."/>
            <person name="Gorrell J.H."/>
            <person name="Metzker M.L."/>
            <person name="Naylor S.L."/>
            <person name="Kucherlapati R.S."/>
            <person name="Nelson D.L."/>
            <person name="Weinstock G.M."/>
            <person name="Sakaki Y."/>
            <person name="Fujiyama A."/>
            <person name="Hattori M."/>
            <person name="Yada T."/>
            <person name="Toyoda A."/>
            <person name="Itoh T."/>
            <person name="Kawagoe C."/>
            <person name="Watanabe H."/>
            <person name="Totoki Y."/>
            <person name="Taylor T."/>
            <person name="Weissenbach J."/>
            <person name="Heilig R."/>
            <person name="Saurin W."/>
            <person name="Artiguenave F."/>
            <person name="Brottier P."/>
            <person name="Bruls T."/>
            <person name="Pelletier E."/>
            <person name="Robert C."/>
            <person name="Wincker P."/>
            <person name="Smith D.R."/>
            <person name="Doucette-Stamm L."/>
            <person name="Rubenfield M."/>
            <person name="Weinstock K."/>
            <person name="Lee H.M."/>
            <person name="Dubois J."/>
            <person name="Rosenthal A."/>
            <person name="Platzer M."/>
            <person name="Nyakatura G."/>
            <person name="Taudien S."/>
            <person name="Rump A."/>
            <person name="Yang H."/>
            <person name="Yu J."/>
            <person name="Wang J."/>
            <person name="Huang G."/>
            <person name="Gu J."/>
            <person name="Hood L."/>
            <person name="Rowen L."/>
            <person name="Madan A."/>
            <person name="Qin S."/>
            <person name="Davis R.W."/>
            <person name="Federspiel N.A."/>
            <person name="Abola A.P."/>
            <person name="Proctor M.J."/>
            <person name="Myers R.M."/>
            <person name="Schmutz J."/>
            <person name="Dickson M."/>
            <person name="Grimwood J."/>
            <person name="Cox D.R."/>
            <person name="Olson M.V."/>
            <person name="Kaul R."/>
            <person name="Raymond C."/>
            <person name="Shimizu N."/>
            <person name="Kawasaki K."/>
            <person name="Minoshima S."/>
            <person name="Evans G.A."/>
            <person name="Athanasiou M."/>
            <person name="Schultz R."/>
            <person name="Roe B.A."/>
            <person name="Chen F."/>
            <person name="Pan H."/>
            <person name="Ramser J."/>
            <person name="Lehrach H."/>
            <person name="Reinhardt R."/>
            <person name="McCombie W.R."/>
            <person name="de la Bastide M."/>
            <person name="Dedhia N."/>
            <person name="Blocker H."/>
            <person name="Hornischer K."/>
            <person name="Nordsiek G."/>
            <person name="Agarwala R."/>
            <person name="Aravind L."/>
            <person name="Bailey J.A."/>
            <person name="Bateman A."/>
            <person name="Batzoglou S."/>
            <person name="Birney E."/>
            <person name="Bork P."/>
            <person name="Brown D.G."/>
            <person name="Burge C.B."/>
            <person name="Cerutti L."/>
            <person name="Chen H.C."/>
            <person name="Church D."/>
            <person name="Clamp M."/>
            <person name="Copley R.R."/>
            <person name="Doerks T."/>
            <person name="Eddy S.R."/>
            <person name="Eichler E.E."/>
            <person name="Furey T.S."/>
            <person name="Galagan J."/>
            <person name="Gilbert J.G."/>
            <person name="Harmon C."/>
            <person name="Hayashizaki Y."/>
            <person name="Haussler D."/>
            <person name="Hermjakob H."/>
            <person name="Hokamp K."/>
            <person name="Jang W."/>
            <person name="Johnson L.S."/>
            <person name="Jones T.A."/>
            <person name="Kasif S."/>
            <person name="Kaspryzk A."/>
            <person name="Kennedy S."/>
            <person name="Kent W.J."/>
            <person name="Kitts P."/>
            <person name="Koonin E.V."/>
            <person name="Korf I."/>
            <person name="Kulp D."/>
            <person name="Lancet D."/>
            <person name="Lowe T.M."/>
            <person name="McLysaght A."/>
            <person name="Mikkelsen T."/>
            <person name="Moran J.V."/>
            <person name="Mulder N."/>
            <person name="Pollara V.J."/>
            <person name="Ponting C.P."/>
            <person name="Schuler G."/>
            <person name="Schultz J."/>
            <person name="Slater G."/>
            <person name="Smit A.F."/>
            <person name="Stupka E."/>
            <person name="Szustakowski J."/>
            <person name="Thierry-Mieg D."/>
            <person name="Thierry-Mieg J."/>
            <person name="Wagner L."/>
            <person name="Wallis J."/>
            <person name="Wheeler R."/>
            <person name="Williams A."/>
            <person name="Wolf Y.I."/>
            <person name="Wolfe K.H."/>
            <person name="Yang S.P."/>
            <person name="Yeh R.F."/>
            <person name="Collins F."/>
            <person name="Guyer M.S."/>
            <person name="Peterson J."/>
            <person name="Felsenfeld A."/>
            <person name="Wetterstrand K.A."/>
            <person name="Patrinos A."/>
            <person name="Morgan M.J."/>
            <person name="de Jong P."/>
            <person name="Catanese J.J."/>
            <person name="Osoegawa K."/>
            <person name="Shizuya H."/>
            <person name="Choi S."/>
            <person name="Chen Y.J."/>
        </authorList>
    </citation>
    <scope>NUCLEOTIDE SEQUENCE [LARGE SCALE GENOMIC DNA]</scope>
</reference>
<sequence length="110" mass="11981">MIQSANDKNFDDEDSVDGNRPSSASSTSSKAPPSSRRNVGMGTTRRLGSSTLGSKSSAAKEGAGAVDEEDFIKAFDDVPVVQIYSSRDLEESINKIREILSDDKHDWEQR</sequence>
<dbReference type="Ensembl" id="ENST00000449975.1">
    <property type="protein sequence ID" value="ENSP00000402101.1"/>
    <property type="gene ID" value="ENSG00000074054.21"/>
</dbReference>
<evidence type="ECO:0000313" key="3">
    <source>
        <dbReference type="Proteomes" id="UP000005640"/>
    </source>
</evidence>
<keyword evidence="4 5" id="KW-1267">Proteomics identification</keyword>
<dbReference type="Ensembl" id="ENST00000449975.1">
    <property type="protein sequence ID" value="ENSP00000402101.1"/>
    <property type="gene ID" value="ENSG00000074054.22"/>
</dbReference>
<dbReference type="Bgee" id="ENSG00000074054">
    <property type="expression patterns" value="Expressed in cortical plate and 203 other cell types or tissues"/>
</dbReference>
<dbReference type="Gene3D" id="1.25.10.10">
    <property type="entry name" value="Leucine-rich Repeat Variant"/>
    <property type="match status" value="1"/>
</dbReference>
<dbReference type="VEuPathDB" id="HostDB:ENSG00000074054"/>
<dbReference type="ExpressionAtlas" id="C9JP76">
    <property type="expression patterns" value="baseline and differential"/>
</dbReference>
<evidence type="ECO:0007829" key="6">
    <source>
        <dbReference type="PubMed" id="21269460"/>
    </source>
</evidence>
<dbReference type="OrthoDB" id="46159at2759"/>
<dbReference type="GeneTree" id="ENSGT00940000154817"/>
<reference evidence="7" key="5">
    <citation type="journal article" date="2013" name="J. Proteome Res.">
        <title>Toward a comprehensive characterization of a human cancer cell phosphoproteome.</title>
        <authorList>
            <person name="Zhou H."/>
            <person name="Di Palma S."/>
            <person name="Preisinger C."/>
            <person name="Peng M."/>
            <person name="Polat A.N."/>
            <person name="Heck A.J."/>
            <person name="Mohammed S."/>
        </authorList>
    </citation>
    <scope>IDENTIFICATION BY MASS SPECTROMETRY [LARGE SCALE ANALYSIS]</scope>
</reference>
<reference evidence="2 3" key="2">
    <citation type="journal article" date="2004" name="Nature">
        <title>Finishing the euchromatic sequence of the human genome.</title>
        <authorList>
            <consortium name="International Human Genome Sequencing Consortium"/>
        </authorList>
    </citation>
    <scope>NUCLEOTIDE SEQUENCE [LARGE SCALE GENOMIC DNA]</scope>
</reference>
<dbReference type="InterPro" id="IPR011989">
    <property type="entry name" value="ARM-like"/>
</dbReference>
<dbReference type="SMR" id="C9JP76"/>
<dbReference type="EMBL" id="AC012447">
    <property type="status" value="NOT_ANNOTATED_CDS"/>
    <property type="molecule type" value="Genomic_DNA"/>
</dbReference>
<proteinExistence type="evidence at protein level"/>
<evidence type="ECO:0000256" key="1">
    <source>
        <dbReference type="SAM" id="MobiDB-lite"/>
    </source>
</evidence>
<dbReference type="OpenTargets" id="ENSG00000074054"/>
<feature type="compositionally biased region" description="Low complexity" evidence="1">
    <location>
        <begin position="53"/>
        <end position="65"/>
    </location>
</feature>
<dbReference type="Antibodypedia" id="33401">
    <property type="antibodies" value="301 antibodies from 34 providers"/>
</dbReference>
<reference evidence="6" key="4">
    <citation type="journal article" date="2011" name="BMC Syst. Biol.">
        <title>Initial characterization of the human central proteome.</title>
        <authorList>
            <person name="Burkard T.R."/>
            <person name="Planyavsky M."/>
            <person name="Kaupe I."/>
            <person name="Breitwieser F.P."/>
            <person name="Burckstummer T."/>
            <person name="Bennett K.L."/>
            <person name="Superti-Furga G."/>
            <person name="Colinge J."/>
        </authorList>
    </citation>
    <scope>IDENTIFICATION BY MASS SPECTROMETRY [LARGE SCALE ANALYSIS]</scope>
</reference>
<dbReference type="ChiTaRS" id="CLASP1">
    <property type="organism name" value="human"/>
</dbReference>